<dbReference type="AlphaFoldDB" id="A0AAV9I4S8"/>
<feature type="region of interest" description="Disordered" evidence="2">
    <location>
        <begin position="815"/>
        <end position="875"/>
    </location>
</feature>
<proteinExistence type="predicted"/>
<dbReference type="InterPro" id="IPR050907">
    <property type="entry name" value="SRSF"/>
</dbReference>
<keyword evidence="6" id="KW-1185">Reference proteome</keyword>
<evidence type="ECO:0000313" key="5">
    <source>
        <dbReference type="EMBL" id="KAK4466905.1"/>
    </source>
</evidence>
<dbReference type="InterPro" id="IPR035979">
    <property type="entry name" value="RBD_domain_sf"/>
</dbReference>
<evidence type="ECO:0000313" key="6">
    <source>
        <dbReference type="Proteomes" id="UP001321749"/>
    </source>
</evidence>
<feature type="compositionally biased region" description="Polar residues" evidence="2">
    <location>
        <begin position="823"/>
        <end position="834"/>
    </location>
</feature>
<dbReference type="PROSITE" id="PS50102">
    <property type="entry name" value="RRM"/>
    <property type="match status" value="2"/>
</dbReference>
<keyword evidence="3" id="KW-0812">Transmembrane</keyword>
<evidence type="ECO:0000256" key="3">
    <source>
        <dbReference type="SAM" id="Phobius"/>
    </source>
</evidence>
<keyword evidence="3" id="KW-0472">Membrane</keyword>
<dbReference type="Proteomes" id="UP001321749">
    <property type="component" value="Unassembled WGS sequence"/>
</dbReference>
<sequence>MSNQILSLRRWKELPARSTSVHFGIVIPFCLTGLCLSIMVISSQTWLFLGNIPFQGPDFVPHTNVPVLTKAKCKLCYYRTWALKVPSKTGNPEAGGAAAFPAADAKPVYALRSIVKLVVDGLASEADCSGRFRQVKRNPVGSRAPFSASIWSQIRLRVASQTPHLLDHHFQEFNHNTTMDKMTATPRHGQAQGNGDDSAQRRMMMRSFSYPSADSSPDSMASSEGGGARLSVSSIASVETASRGIPVRVSRSIDTVDMRVPTRYSEVTDSDHARIARTTNLAGFPGHALAHFQIGHKSNRDKTVKASASTKRKHKHQPVQHNTDLVLRPAETAVAMESKEQYIPRGADDPQVIYPTTACVFVANLPEARDDLALEAAVTRAFSRFGTVFVKIRRDISGNMPFAFAQFTNERDALQAEAEGKGTTIFGRPCRTEMAKSNRTYILYKANRDAMSIQEAGDLLFPYGAFNNIERLDPEISRARGIGEAVLIEFLGFNQNRDLANDMRNNAITDDPNMRIEVYDPKHHRGRAARDEFYLRQYDVDRRSVFVCNLPPATTEQLLWEFFGAIGPIVKIDVVVRRNDPTGPPTKTFAFVEFVDHRSATEAIATKDASLFLNCFIKVQKKETKAANQATTPTRVASMGHPPPMAGTPTRPMGNHPGNLGQDATIYPGGRASSGAYHHQQAQAYYQPQMPPMAPAMVPAQHAGYPQAPGTGFGMPVPPSPTSYPAMSAGWSCPPGMVPFYNPATGVFTGFFPMAGVPGMPGIPPAPGAPSMPVTPTNMPPPSPMQVSPSYHQLGGYNTLPLRHHASESQLVTPTMGMPVQHPNYQADSSGNQDSSDDVKPARGRSGNSGRRPRSAGSAGSTDSGSPIQRGAQLN</sequence>
<dbReference type="CDD" id="cd00590">
    <property type="entry name" value="RRM_SF"/>
    <property type="match status" value="1"/>
</dbReference>
<evidence type="ECO:0000256" key="1">
    <source>
        <dbReference type="PROSITE-ProRule" id="PRU00176"/>
    </source>
</evidence>
<dbReference type="SUPFAM" id="SSF54928">
    <property type="entry name" value="RNA-binding domain, RBD"/>
    <property type="match status" value="2"/>
</dbReference>
<dbReference type="InterPro" id="IPR000504">
    <property type="entry name" value="RRM_dom"/>
</dbReference>
<dbReference type="SMART" id="SM00360">
    <property type="entry name" value="RRM"/>
    <property type="match status" value="2"/>
</dbReference>
<keyword evidence="3" id="KW-1133">Transmembrane helix</keyword>
<dbReference type="EMBL" id="MU864929">
    <property type="protein sequence ID" value="KAK4466905.1"/>
    <property type="molecule type" value="Genomic_DNA"/>
</dbReference>
<dbReference type="GO" id="GO:0003723">
    <property type="term" value="F:RNA binding"/>
    <property type="evidence" value="ECO:0007669"/>
    <property type="project" value="UniProtKB-UniRule"/>
</dbReference>
<feature type="transmembrane region" description="Helical" evidence="3">
    <location>
        <begin position="21"/>
        <end position="41"/>
    </location>
</feature>
<feature type="domain" description="RRM" evidence="4">
    <location>
        <begin position="358"/>
        <end position="437"/>
    </location>
</feature>
<feature type="domain" description="RRM" evidence="4">
    <location>
        <begin position="543"/>
        <end position="624"/>
    </location>
</feature>
<evidence type="ECO:0000256" key="2">
    <source>
        <dbReference type="SAM" id="MobiDB-lite"/>
    </source>
</evidence>
<protein>
    <recommendedName>
        <fullName evidence="4">RRM domain-containing protein</fullName>
    </recommendedName>
</protein>
<feature type="compositionally biased region" description="Low complexity" evidence="2">
    <location>
        <begin position="844"/>
        <end position="866"/>
    </location>
</feature>
<reference evidence="5" key="2">
    <citation type="submission" date="2023-06" db="EMBL/GenBank/DDBJ databases">
        <authorList>
            <consortium name="Lawrence Berkeley National Laboratory"/>
            <person name="Mondo S.J."/>
            <person name="Hensen N."/>
            <person name="Bonometti L."/>
            <person name="Westerberg I."/>
            <person name="Brannstrom I.O."/>
            <person name="Guillou S."/>
            <person name="Cros-Aarteil S."/>
            <person name="Calhoun S."/>
            <person name="Haridas S."/>
            <person name="Kuo A."/>
            <person name="Pangilinan J."/>
            <person name="Riley R."/>
            <person name="Labutti K."/>
            <person name="Andreopoulos B."/>
            <person name="Lipzen A."/>
            <person name="Chen C."/>
            <person name="Yanf M."/>
            <person name="Daum C."/>
            <person name="Ng V."/>
            <person name="Clum A."/>
            <person name="Steindorff A."/>
            <person name="Ohm R."/>
            <person name="Martin F."/>
            <person name="Silar P."/>
            <person name="Natvig D."/>
            <person name="Lalanne C."/>
            <person name="Gautier V."/>
            <person name="Ament-Velasquez S.L."/>
            <person name="Kruys A."/>
            <person name="Hutchinson M.I."/>
            <person name="Powell A.J."/>
            <person name="Barry K."/>
            <person name="Miller A.N."/>
            <person name="Grigoriev I.V."/>
            <person name="Debuchy R."/>
            <person name="Gladieux P."/>
            <person name="Thoren M.H."/>
            <person name="Johannesson H."/>
        </authorList>
    </citation>
    <scope>NUCLEOTIDE SEQUENCE</scope>
    <source>
        <strain evidence="5">PSN324</strain>
    </source>
</reference>
<evidence type="ECO:0000259" key="4">
    <source>
        <dbReference type="PROSITE" id="PS50102"/>
    </source>
</evidence>
<name>A0AAV9I4S8_9PEZI</name>
<gene>
    <name evidence="5" type="ORF">QBC42DRAFT_342768</name>
</gene>
<organism evidence="5 6">
    <name type="scientific">Cladorrhinum samala</name>
    <dbReference type="NCBI Taxonomy" id="585594"/>
    <lineage>
        <taxon>Eukaryota</taxon>
        <taxon>Fungi</taxon>
        <taxon>Dikarya</taxon>
        <taxon>Ascomycota</taxon>
        <taxon>Pezizomycotina</taxon>
        <taxon>Sordariomycetes</taxon>
        <taxon>Sordariomycetidae</taxon>
        <taxon>Sordariales</taxon>
        <taxon>Podosporaceae</taxon>
        <taxon>Cladorrhinum</taxon>
    </lineage>
</organism>
<dbReference type="Gene3D" id="3.30.70.330">
    <property type="match status" value="2"/>
</dbReference>
<dbReference type="Pfam" id="PF00076">
    <property type="entry name" value="RRM_1"/>
    <property type="match status" value="2"/>
</dbReference>
<dbReference type="InterPro" id="IPR012677">
    <property type="entry name" value="Nucleotide-bd_a/b_plait_sf"/>
</dbReference>
<keyword evidence="1" id="KW-0694">RNA-binding</keyword>
<dbReference type="PANTHER" id="PTHR23147">
    <property type="entry name" value="SERINE/ARGININE RICH SPLICING FACTOR"/>
    <property type="match status" value="1"/>
</dbReference>
<reference evidence="5" key="1">
    <citation type="journal article" date="2023" name="Mol. Phylogenet. Evol.">
        <title>Genome-scale phylogeny and comparative genomics of the fungal order Sordariales.</title>
        <authorList>
            <person name="Hensen N."/>
            <person name="Bonometti L."/>
            <person name="Westerberg I."/>
            <person name="Brannstrom I.O."/>
            <person name="Guillou S."/>
            <person name="Cros-Aarteil S."/>
            <person name="Calhoun S."/>
            <person name="Haridas S."/>
            <person name="Kuo A."/>
            <person name="Mondo S."/>
            <person name="Pangilinan J."/>
            <person name="Riley R."/>
            <person name="LaButti K."/>
            <person name="Andreopoulos B."/>
            <person name="Lipzen A."/>
            <person name="Chen C."/>
            <person name="Yan M."/>
            <person name="Daum C."/>
            <person name="Ng V."/>
            <person name="Clum A."/>
            <person name="Steindorff A."/>
            <person name="Ohm R.A."/>
            <person name="Martin F."/>
            <person name="Silar P."/>
            <person name="Natvig D.O."/>
            <person name="Lalanne C."/>
            <person name="Gautier V."/>
            <person name="Ament-Velasquez S.L."/>
            <person name="Kruys A."/>
            <person name="Hutchinson M.I."/>
            <person name="Powell A.J."/>
            <person name="Barry K."/>
            <person name="Miller A.N."/>
            <person name="Grigoriev I.V."/>
            <person name="Debuchy R."/>
            <person name="Gladieux P."/>
            <person name="Hiltunen Thoren M."/>
            <person name="Johannesson H."/>
        </authorList>
    </citation>
    <scope>NUCLEOTIDE SEQUENCE</scope>
    <source>
        <strain evidence="5">PSN324</strain>
    </source>
</reference>
<accession>A0AAV9I4S8</accession>
<comment type="caution">
    <text evidence="5">The sequence shown here is derived from an EMBL/GenBank/DDBJ whole genome shotgun (WGS) entry which is preliminary data.</text>
</comment>